<dbReference type="InterPro" id="IPR050204">
    <property type="entry name" value="AraC_XylS_family_regulators"/>
</dbReference>
<dbReference type="RefSeq" id="WP_203765094.1">
    <property type="nucleotide sequence ID" value="NZ_BAAAYJ010000083.1"/>
</dbReference>
<name>A0A919MMC9_9ACTN</name>
<evidence type="ECO:0000256" key="4">
    <source>
        <dbReference type="ARBA" id="ARBA00023163"/>
    </source>
</evidence>
<dbReference type="InterPro" id="IPR018060">
    <property type="entry name" value="HTH_AraC"/>
</dbReference>
<keyword evidence="2" id="KW-0238">DNA-binding</keyword>
<evidence type="ECO:0000256" key="2">
    <source>
        <dbReference type="ARBA" id="ARBA00023125"/>
    </source>
</evidence>
<feature type="compositionally biased region" description="Low complexity" evidence="5">
    <location>
        <begin position="272"/>
        <end position="288"/>
    </location>
</feature>
<proteinExistence type="predicted"/>
<dbReference type="GO" id="GO:0003700">
    <property type="term" value="F:DNA-binding transcription factor activity"/>
    <property type="evidence" value="ECO:0007669"/>
    <property type="project" value="InterPro"/>
</dbReference>
<dbReference type="InterPro" id="IPR009057">
    <property type="entry name" value="Homeodomain-like_sf"/>
</dbReference>
<feature type="region of interest" description="Disordered" evidence="5">
    <location>
        <begin position="265"/>
        <end position="288"/>
    </location>
</feature>
<evidence type="ECO:0000256" key="1">
    <source>
        <dbReference type="ARBA" id="ARBA00023015"/>
    </source>
</evidence>
<keyword evidence="3" id="KW-0010">Activator</keyword>
<keyword evidence="4" id="KW-0804">Transcription</keyword>
<dbReference type="InterPro" id="IPR018062">
    <property type="entry name" value="HTH_AraC-typ_CS"/>
</dbReference>
<accession>A0A919MMC9</accession>
<dbReference type="Pfam" id="PF12833">
    <property type="entry name" value="HTH_18"/>
    <property type="match status" value="1"/>
</dbReference>
<dbReference type="GO" id="GO:0043565">
    <property type="term" value="F:sequence-specific DNA binding"/>
    <property type="evidence" value="ECO:0007669"/>
    <property type="project" value="InterPro"/>
</dbReference>
<feature type="domain" description="HTH araC/xylS-type" evidence="6">
    <location>
        <begin position="170"/>
        <end position="268"/>
    </location>
</feature>
<sequence>MTLAPQEQEFGLACWEGAPAPMGRAHRHQDIEINVVVEGTMTYLFGGRHVELGPGTTTLFWAAIPHQLVTAAAGAHVRWLTLPMATVSAWGLDRAVLGRSLRGWPVVVSRGAATHPFAQWSAEVAGDDRELRTAAMLEIEAYVRRLLHGSELDPSPVVRPSDDGSIGQATTMARFVVNHFAERIGPADVAAAVHLHPRYAMRVFRKVTGLTIGRYLEQCRVAEAQRRLLTSDDTVTEVAHLSGFGSASRLYASFAAVCGQSPGAFRRAHTQPGPTAATDAPGAATAVS</sequence>
<keyword evidence="8" id="KW-1185">Reference proteome</keyword>
<evidence type="ECO:0000313" key="7">
    <source>
        <dbReference type="EMBL" id="GIE47283.1"/>
    </source>
</evidence>
<dbReference type="PROSITE" id="PS01124">
    <property type="entry name" value="HTH_ARAC_FAMILY_2"/>
    <property type="match status" value="1"/>
</dbReference>
<dbReference type="Pfam" id="PF02311">
    <property type="entry name" value="AraC_binding"/>
    <property type="match status" value="1"/>
</dbReference>
<dbReference type="InterPro" id="IPR037923">
    <property type="entry name" value="HTH-like"/>
</dbReference>
<reference evidence="7" key="1">
    <citation type="submission" date="2021-01" db="EMBL/GenBank/DDBJ databases">
        <title>Whole genome shotgun sequence of Actinoplanes nipponensis NBRC 14063.</title>
        <authorList>
            <person name="Komaki H."/>
            <person name="Tamura T."/>
        </authorList>
    </citation>
    <scope>NUCLEOTIDE SEQUENCE</scope>
    <source>
        <strain evidence="7">NBRC 14063</strain>
    </source>
</reference>
<dbReference type="Gene3D" id="1.10.10.60">
    <property type="entry name" value="Homeodomain-like"/>
    <property type="match status" value="1"/>
</dbReference>
<dbReference type="SMART" id="SM00342">
    <property type="entry name" value="HTH_ARAC"/>
    <property type="match status" value="1"/>
</dbReference>
<dbReference type="Proteomes" id="UP000647172">
    <property type="component" value="Unassembled WGS sequence"/>
</dbReference>
<dbReference type="InterPro" id="IPR014710">
    <property type="entry name" value="RmlC-like_jellyroll"/>
</dbReference>
<comment type="caution">
    <text evidence="7">The sequence shown here is derived from an EMBL/GenBank/DDBJ whole genome shotgun (WGS) entry which is preliminary data.</text>
</comment>
<dbReference type="SUPFAM" id="SSF46689">
    <property type="entry name" value="Homeodomain-like"/>
    <property type="match status" value="2"/>
</dbReference>
<gene>
    <name evidence="7" type="ORF">Ani05nite_08170</name>
</gene>
<dbReference type="InterPro" id="IPR003313">
    <property type="entry name" value="AraC-bd"/>
</dbReference>
<keyword evidence="1" id="KW-0805">Transcription regulation</keyword>
<dbReference type="EMBL" id="BOMQ01000009">
    <property type="protein sequence ID" value="GIE47283.1"/>
    <property type="molecule type" value="Genomic_DNA"/>
</dbReference>
<dbReference type="AlphaFoldDB" id="A0A919MMC9"/>
<dbReference type="PROSITE" id="PS00041">
    <property type="entry name" value="HTH_ARAC_FAMILY_1"/>
    <property type="match status" value="1"/>
</dbReference>
<evidence type="ECO:0000313" key="8">
    <source>
        <dbReference type="Proteomes" id="UP000647172"/>
    </source>
</evidence>
<evidence type="ECO:0000256" key="5">
    <source>
        <dbReference type="SAM" id="MobiDB-lite"/>
    </source>
</evidence>
<dbReference type="SUPFAM" id="SSF51215">
    <property type="entry name" value="Regulatory protein AraC"/>
    <property type="match status" value="1"/>
</dbReference>
<dbReference type="PANTHER" id="PTHR46796">
    <property type="entry name" value="HTH-TYPE TRANSCRIPTIONAL ACTIVATOR RHAS-RELATED"/>
    <property type="match status" value="1"/>
</dbReference>
<evidence type="ECO:0000256" key="3">
    <source>
        <dbReference type="ARBA" id="ARBA00023159"/>
    </source>
</evidence>
<organism evidence="7 8">
    <name type="scientific">Actinoplanes nipponensis</name>
    <dbReference type="NCBI Taxonomy" id="135950"/>
    <lineage>
        <taxon>Bacteria</taxon>
        <taxon>Bacillati</taxon>
        <taxon>Actinomycetota</taxon>
        <taxon>Actinomycetes</taxon>
        <taxon>Micromonosporales</taxon>
        <taxon>Micromonosporaceae</taxon>
        <taxon>Actinoplanes</taxon>
    </lineage>
</organism>
<protein>
    <submittedName>
        <fullName evidence="7">AraC family transcriptional regulator</fullName>
    </submittedName>
</protein>
<dbReference type="Gene3D" id="2.60.120.10">
    <property type="entry name" value="Jelly Rolls"/>
    <property type="match status" value="1"/>
</dbReference>
<evidence type="ECO:0000259" key="6">
    <source>
        <dbReference type="PROSITE" id="PS01124"/>
    </source>
</evidence>